<evidence type="ECO:0000313" key="3">
    <source>
        <dbReference type="Proteomes" id="UP000199411"/>
    </source>
</evidence>
<proteinExistence type="predicted"/>
<feature type="chain" id="PRO_5011637458" evidence="1">
    <location>
        <begin position="22"/>
        <end position="187"/>
    </location>
</feature>
<gene>
    <name evidence="2" type="ORF">SAMN05660835_00293</name>
</gene>
<dbReference type="RefSeq" id="WP_092127663.1">
    <property type="nucleotide sequence ID" value="NZ_FMYU01000002.1"/>
</dbReference>
<evidence type="ECO:0000313" key="2">
    <source>
        <dbReference type="EMBL" id="SDC08980.1"/>
    </source>
</evidence>
<sequence length="187" mass="22159">MKKIVFFLLLGLFLASCSVKVKNVNNTGYNYLQPEVSNVSKKNEIKINSVNLDNVESNRLKNNYILYESNGVYNYFAYSKWINSPPTMLKDFILENIRYIKQDPYAKYRLKILLFNYEPHFNNKESFFYFKARAFLYNSQYELLASKMFDYKKDFKKNTNESMLDAAGKATQEFLENLNEWLLGVLK</sequence>
<dbReference type="SUPFAM" id="SSF159594">
    <property type="entry name" value="XCC0632-like"/>
    <property type="match status" value="1"/>
</dbReference>
<name>A0A1G6IRC4_9BACT</name>
<dbReference type="OrthoDB" id="5346249at2"/>
<dbReference type="AlphaFoldDB" id="A0A1G6IRC4"/>
<keyword evidence="1" id="KW-0732">Signal</keyword>
<evidence type="ECO:0000256" key="1">
    <source>
        <dbReference type="SAM" id="SignalP"/>
    </source>
</evidence>
<reference evidence="3" key="1">
    <citation type="submission" date="2016-10" db="EMBL/GenBank/DDBJ databases">
        <authorList>
            <person name="Varghese N."/>
            <person name="Submissions S."/>
        </authorList>
    </citation>
    <scope>NUCLEOTIDE SEQUENCE [LARGE SCALE GENOMIC DNA]</scope>
    <source>
        <strain evidence="3">DSM 8415</strain>
    </source>
</reference>
<accession>A0A1G6IRC4</accession>
<dbReference type="EMBL" id="FMYU01000002">
    <property type="protein sequence ID" value="SDC08980.1"/>
    <property type="molecule type" value="Genomic_DNA"/>
</dbReference>
<protein>
    <submittedName>
        <fullName evidence="2">Cholesterol transport system auxiliary component</fullName>
    </submittedName>
</protein>
<keyword evidence="3" id="KW-1185">Reference proteome</keyword>
<organism evidence="2 3">
    <name type="scientific">Desulfurella multipotens</name>
    <dbReference type="NCBI Taxonomy" id="79269"/>
    <lineage>
        <taxon>Bacteria</taxon>
        <taxon>Pseudomonadati</taxon>
        <taxon>Campylobacterota</taxon>
        <taxon>Desulfurellia</taxon>
        <taxon>Desulfurellales</taxon>
        <taxon>Desulfurellaceae</taxon>
        <taxon>Desulfurella</taxon>
    </lineage>
</organism>
<dbReference type="Proteomes" id="UP000199411">
    <property type="component" value="Unassembled WGS sequence"/>
</dbReference>
<feature type="signal peptide" evidence="1">
    <location>
        <begin position="1"/>
        <end position="21"/>
    </location>
</feature>
<dbReference type="PROSITE" id="PS51257">
    <property type="entry name" value="PROKAR_LIPOPROTEIN"/>
    <property type="match status" value="1"/>
</dbReference>
<dbReference type="Gene3D" id="3.40.50.10610">
    <property type="entry name" value="ABC-type transport auxiliary lipoprotein component"/>
    <property type="match status" value="1"/>
</dbReference>